<dbReference type="KEGG" id="sman:C12CBH8_12460"/>
<dbReference type="InterPro" id="IPR004107">
    <property type="entry name" value="Integrase_SAM-like_N"/>
</dbReference>
<accession>A0A7I8D1D2</accession>
<dbReference type="AlphaFoldDB" id="A0A7I8D1D2"/>
<sequence>MPRKKKEQPNRANGLYEVKMTVGKKMDGSPIRKSFYSHVSKDDARRQGQKYIQDMQIANLTGNTFVEKDVTFGQWAIRWLETYKRGEVDENTYRFTYKNTVYNHLIPYFGGAPLTMIRPIDIKEFYATKANLSESGLSKIRMCLNMIFETAIDNDLCYKNPAKRVSYTSIAEKTVKRVYTDEQIDLVEEYALTRMPEVIVLLETGVRRGELLGLSSQDINLTHRTLSVNRSITDKQGGGVLINPPKWDSYRTNPLSEKAISVLQWRCQTDGYLFPGWDGGPQHPNTWSRRLNRFMKNLNREYPEIPMLTAHELRHTYGTRLRRAGVDIYTIQKIMGHKDIKMTSEIYVHNEIDTLREALKDVL</sequence>
<gene>
    <name evidence="7" type="ORF">C12CBH8_12460</name>
</gene>
<name>A0A7I8D1D2_9FIRM</name>
<dbReference type="InterPro" id="IPR013762">
    <property type="entry name" value="Integrase-like_cat_sf"/>
</dbReference>
<evidence type="ECO:0000256" key="2">
    <source>
        <dbReference type="ARBA" id="ARBA00008857"/>
    </source>
</evidence>
<organism evidence="7 8">
    <name type="scientific">Solibaculum mannosilyticum</name>
    <dbReference type="NCBI Taxonomy" id="2780922"/>
    <lineage>
        <taxon>Bacteria</taxon>
        <taxon>Bacillati</taxon>
        <taxon>Bacillota</taxon>
        <taxon>Clostridia</taxon>
        <taxon>Eubacteriales</taxon>
        <taxon>Oscillospiraceae</taxon>
        <taxon>Solibaculum</taxon>
    </lineage>
</organism>
<dbReference type="PROSITE" id="PS51898">
    <property type="entry name" value="TYR_RECOMBINASE"/>
    <property type="match status" value="1"/>
</dbReference>
<feature type="domain" description="Tyr recombinase" evidence="6">
    <location>
        <begin position="174"/>
        <end position="360"/>
    </location>
</feature>
<dbReference type="InterPro" id="IPR010998">
    <property type="entry name" value="Integrase_recombinase_N"/>
</dbReference>
<dbReference type="Pfam" id="PF14659">
    <property type="entry name" value="Phage_int_SAM_3"/>
    <property type="match status" value="1"/>
</dbReference>
<keyword evidence="3" id="KW-0229">DNA integration</keyword>
<comment type="similarity">
    <text evidence="2">Belongs to the 'phage' integrase family.</text>
</comment>
<dbReference type="SUPFAM" id="SSF56349">
    <property type="entry name" value="DNA breaking-rejoining enzymes"/>
    <property type="match status" value="1"/>
</dbReference>
<dbReference type="GO" id="GO:0006310">
    <property type="term" value="P:DNA recombination"/>
    <property type="evidence" value="ECO:0007669"/>
    <property type="project" value="UniProtKB-KW"/>
</dbReference>
<evidence type="ECO:0000313" key="7">
    <source>
        <dbReference type="EMBL" id="BCI60607.1"/>
    </source>
</evidence>
<evidence type="ECO:0000256" key="3">
    <source>
        <dbReference type="ARBA" id="ARBA00022908"/>
    </source>
</evidence>
<dbReference type="Pfam" id="PF00589">
    <property type="entry name" value="Phage_integrase"/>
    <property type="match status" value="1"/>
</dbReference>
<evidence type="ECO:0000313" key="8">
    <source>
        <dbReference type="Proteomes" id="UP000593890"/>
    </source>
</evidence>
<dbReference type="Gene3D" id="1.10.443.10">
    <property type="entry name" value="Intergrase catalytic core"/>
    <property type="match status" value="1"/>
</dbReference>
<comment type="function">
    <text evidence="1">Site-specific tyrosine recombinase, which acts by catalyzing the cutting and rejoining of the recombining DNA molecules.</text>
</comment>
<evidence type="ECO:0000256" key="4">
    <source>
        <dbReference type="ARBA" id="ARBA00023125"/>
    </source>
</evidence>
<dbReference type="Gene3D" id="1.10.150.130">
    <property type="match status" value="1"/>
</dbReference>
<reference evidence="8" key="1">
    <citation type="submission" date="2020-07" db="EMBL/GenBank/DDBJ databases">
        <title>Complete genome sequencing of Clostridia bacterium strain 12CBH8.</title>
        <authorList>
            <person name="Sakamoto M."/>
            <person name="Murakami T."/>
            <person name="Mori H."/>
        </authorList>
    </citation>
    <scope>NUCLEOTIDE SEQUENCE [LARGE SCALE GENOMIC DNA]</scope>
    <source>
        <strain evidence="8">12CBH8</strain>
    </source>
</reference>
<dbReference type="EMBL" id="AP023321">
    <property type="protein sequence ID" value="BCI60607.1"/>
    <property type="molecule type" value="Genomic_DNA"/>
</dbReference>
<dbReference type="CDD" id="cd01189">
    <property type="entry name" value="INT_ICEBs1_C_like"/>
    <property type="match status" value="1"/>
</dbReference>
<keyword evidence="5" id="KW-0233">DNA recombination</keyword>
<dbReference type="GO" id="GO:0003677">
    <property type="term" value="F:DNA binding"/>
    <property type="evidence" value="ECO:0007669"/>
    <property type="project" value="UniProtKB-KW"/>
</dbReference>
<dbReference type="InterPro" id="IPR011010">
    <property type="entry name" value="DNA_brk_join_enz"/>
</dbReference>
<dbReference type="InterPro" id="IPR050090">
    <property type="entry name" value="Tyrosine_recombinase_XerCD"/>
</dbReference>
<evidence type="ECO:0000259" key="6">
    <source>
        <dbReference type="PROSITE" id="PS51898"/>
    </source>
</evidence>
<evidence type="ECO:0000256" key="1">
    <source>
        <dbReference type="ARBA" id="ARBA00003283"/>
    </source>
</evidence>
<dbReference type="RefSeq" id="WP_215532785.1">
    <property type="nucleotide sequence ID" value="NZ_AP023321.1"/>
</dbReference>
<dbReference type="GO" id="GO:0015074">
    <property type="term" value="P:DNA integration"/>
    <property type="evidence" value="ECO:0007669"/>
    <property type="project" value="UniProtKB-KW"/>
</dbReference>
<proteinExistence type="inferred from homology"/>
<evidence type="ECO:0000256" key="5">
    <source>
        <dbReference type="ARBA" id="ARBA00023172"/>
    </source>
</evidence>
<keyword evidence="8" id="KW-1185">Reference proteome</keyword>
<dbReference type="PANTHER" id="PTHR30349:SF64">
    <property type="entry name" value="PROPHAGE INTEGRASE INTD-RELATED"/>
    <property type="match status" value="1"/>
</dbReference>
<dbReference type="InterPro" id="IPR002104">
    <property type="entry name" value="Integrase_catalytic"/>
</dbReference>
<keyword evidence="4" id="KW-0238">DNA-binding</keyword>
<dbReference type="PANTHER" id="PTHR30349">
    <property type="entry name" value="PHAGE INTEGRASE-RELATED"/>
    <property type="match status" value="1"/>
</dbReference>
<protein>
    <submittedName>
        <fullName evidence="7">Site-specific integrase</fullName>
    </submittedName>
</protein>
<dbReference type="Proteomes" id="UP000593890">
    <property type="component" value="Chromosome"/>
</dbReference>